<gene>
    <name evidence="2" type="ORF">BD289DRAFT_480651</name>
</gene>
<evidence type="ECO:0000256" key="1">
    <source>
        <dbReference type="SAM" id="MobiDB-lite"/>
    </source>
</evidence>
<dbReference type="InParanoid" id="A0A2T3AF23"/>
<evidence type="ECO:0008006" key="4">
    <source>
        <dbReference type="Google" id="ProtNLM"/>
    </source>
</evidence>
<name>A0A2T3AF23_9PEZI</name>
<feature type="region of interest" description="Disordered" evidence="1">
    <location>
        <begin position="109"/>
        <end position="138"/>
    </location>
</feature>
<dbReference type="Gene3D" id="3.40.50.1820">
    <property type="entry name" value="alpha/beta hydrolase"/>
    <property type="match status" value="1"/>
</dbReference>
<dbReference type="EMBL" id="KZ678399">
    <property type="protein sequence ID" value="PSR94346.1"/>
    <property type="molecule type" value="Genomic_DNA"/>
</dbReference>
<dbReference type="OrthoDB" id="425534at2759"/>
<reference evidence="2 3" key="1">
    <citation type="journal article" date="2018" name="Mycol. Prog.">
        <title>Coniella lustricola, a new species from submerged detritus.</title>
        <authorList>
            <person name="Raudabaugh D.B."/>
            <person name="Iturriaga T."/>
            <person name="Carver A."/>
            <person name="Mondo S."/>
            <person name="Pangilinan J."/>
            <person name="Lipzen A."/>
            <person name="He G."/>
            <person name="Amirebrahimi M."/>
            <person name="Grigoriev I.V."/>
            <person name="Miller A.N."/>
        </authorList>
    </citation>
    <scope>NUCLEOTIDE SEQUENCE [LARGE SCALE GENOMIC DNA]</scope>
    <source>
        <strain evidence="2 3">B22-T-1</strain>
    </source>
</reference>
<evidence type="ECO:0000313" key="3">
    <source>
        <dbReference type="Proteomes" id="UP000241462"/>
    </source>
</evidence>
<dbReference type="AlphaFoldDB" id="A0A2T3AF23"/>
<proteinExistence type="predicted"/>
<dbReference type="InterPro" id="IPR029058">
    <property type="entry name" value="AB_hydrolase_fold"/>
</dbReference>
<dbReference type="STRING" id="2025994.A0A2T3AF23"/>
<organism evidence="2 3">
    <name type="scientific">Coniella lustricola</name>
    <dbReference type="NCBI Taxonomy" id="2025994"/>
    <lineage>
        <taxon>Eukaryota</taxon>
        <taxon>Fungi</taxon>
        <taxon>Dikarya</taxon>
        <taxon>Ascomycota</taxon>
        <taxon>Pezizomycotina</taxon>
        <taxon>Sordariomycetes</taxon>
        <taxon>Sordariomycetidae</taxon>
        <taxon>Diaporthales</taxon>
        <taxon>Schizoparmaceae</taxon>
        <taxon>Coniella</taxon>
    </lineage>
</organism>
<protein>
    <recommendedName>
        <fullName evidence="4">AB hydrolase-1 domain-containing protein</fullName>
    </recommendedName>
</protein>
<dbReference type="Proteomes" id="UP000241462">
    <property type="component" value="Unassembled WGS sequence"/>
</dbReference>
<sequence>MGSDWCPWGQVFCRPGRRGYPAIFKTAQVVEDTVELIEQEGVWRAKEAIRLLSIASGDTEQANKSKEARRHTAYQPGEEKIRFLGDSYGTTIGSIFADMQPDKIRRTILDGNMDPADHHSGIFDHSLQNSDKNHHETG</sequence>
<keyword evidence="3" id="KW-1185">Reference proteome</keyword>
<evidence type="ECO:0000313" key="2">
    <source>
        <dbReference type="EMBL" id="PSR94346.1"/>
    </source>
</evidence>
<accession>A0A2T3AF23</accession>